<dbReference type="Gene3D" id="1.25.40.10">
    <property type="entry name" value="Tetratricopeptide repeat domain"/>
    <property type="match status" value="2"/>
</dbReference>
<evidence type="ECO:0000313" key="13">
    <source>
        <dbReference type="EMBL" id="SKC56741.1"/>
    </source>
</evidence>
<dbReference type="InterPro" id="IPR036097">
    <property type="entry name" value="HisK_dim/P_sf"/>
</dbReference>
<dbReference type="PANTHER" id="PTHR42878:SF7">
    <property type="entry name" value="SENSOR HISTIDINE KINASE GLRK"/>
    <property type="match status" value="1"/>
</dbReference>
<dbReference type="InterPro" id="IPR003594">
    <property type="entry name" value="HATPase_dom"/>
</dbReference>
<feature type="transmembrane region" description="Helical" evidence="11">
    <location>
        <begin position="407"/>
        <end position="425"/>
    </location>
</feature>
<dbReference type="InterPro" id="IPR011990">
    <property type="entry name" value="TPR-like_helical_dom_sf"/>
</dbReference>
<dbReference type="SMART" id="SM00388">
    <property type="entry name" value="HisKA"/>
    <property type="match status" value="1"/>
</dbReference>
<dbReference type="Pfam" id="PF00512">
    <property type="entry name" value="HisKA"/>
    <property type="match status" value="1"/>
</dbReference>
<evidence type="ECO:0000259" key="12">
    <source>
        <dbReference type="PROSITE" id="PS50109"/>
    </source>
</evidence>
<keyword evidence="8" id="KW-0902">Two-component regulatory system</keyword>
<dbReference type="STRING" id="688867.SAMN05660236_1631"/>
<keyword evidence="11" id="KW-0812">Transmembrane</keyword>
<dbReference type="Gene3D" id="1.10.287.130">
    <property type="match status" value="1"/>
</dbReference>
<evidence type="ECO:0000256" key="11">
    <source>
        <dbReference type="SAM" id="Phobius"/>
    </source>
</evidence>
<evidence type="ECO:0000256" key="7">
    <source>
        <dbReference type="ARBA" id="ARBA00022840"/>
    </source>
</evidence>
<feature type="repeat" description="TPR" evidence="9">
    <location>
        <begin position="169"/>
        <end position="202"/>
    </location>
</feature>
<dbReference type="SUPFAM" id="SSF48452">
    <property type="entry name" value="TPR-like"/>
    <property type="match status" value="1"/>
</dbReference>
<accession>A0A1T5JZA8</accession>
<keyword evidence="14" id="KW-1185">Reference proteome</keyword>
<dbReference type="InterPro" id="IPR050351">
    <property type="entry name" value="BphY/WalK/GraS-like"/>
</dbReference>
<dbReference type="InterPro" id="IPR036890">
    <property type="entry name" value="HATPase_C_sf"/>
</dbReference>
<sequence>MYQFFFKGRGSFLPLIVFAFLLVTLKCAYSQTKIDSLKTLLDKTSDEARYDVLLNLTFELSGVDDTQGLVYANEAIILALKAGDSLEIVRSTRIKGQMLRRQDNLEAAITLLNQILPCAVRNHFEDEEKKILNTLALAHTFRAEYDEALKYHFRSLVIRERQGKKDEISIALNNIGLVYFKLKNYERALDYYEQCLALKNEIKDTYDLDRLLINIGLCYNQLNDYRKARSFIENGFAICNTNCSDAIRIEGEFGLGVSYFIESETTHDNLLRLKSKEYFLKSYETAKKKDDKRWRLENLVYLSRIYTNMNMVEDARKSLMEAESIANETDYNLLLIEIYKAFSILFNQTKEFEAAALYQEKYIELKDSIYNESLIKNLSRVQTDYEQRENIATIAAKEEVIKQQRDLNIAIAVIAMLAGLLVLVLQRSNRTIKRVNAQLSEAKEVIEEQNKLLESKNKYLDKEVESKTVDLERVNQSLKQVNDELDNFIYKTSHDIRGPLASLKGMCNVALMDVKDPVALDYLSKLDTTAERLNTILTRLLIINQINNSKLSVARIDFESIVNDVLLLEKKKGLPQKLKIRRHISNQSTILSDKELIRIVLENLIDNAIKFYNDSERVDSFVDIHVTSNDQDQVKVRVIDNGIGISEANPGKLFRMFFRASERSETGGIGLYIVKTATAKLGGKVGLLTTPEGFTEFYVVFPSTPPKQDDDAEKPSI</sequence>
<evidence type="ECO:0000256" key="4">
    <source>
        <dbReference type="ARBA" id="ARBA00022679"/>
    </source>
</evidence>
<evidence type="ECO:0000256" key="5">
    <source>
        <dbReference type="ARBA" id="ARBA00022741"/>
    </source>
</evidence>
<dbReference type="EMBL" id="FUZU01000001">
    <property type="protein sequence ID" value="SKC56741.1"/>
    <property type="molecule type" value="Genomic_DNA"/>
</dbReference>
<dbReference type="InterPro" id="IPR005467">
    <property type="entry name" value="His_kinase_dom"/>
</dbReference>
<evidence type="ECO:0000313" key="14">
    <source>
        <dbReference type="Proteomes" id="UP000190961"/>
    </source>
</evidence>
<dbReference type="SUPFAM" id="SSF47384">
    <property type="entry name" value="Homodimeric domain of signal transducing histidine kinase"/>
    <property type="match status" value="1"/>
</dbReference>
<dbReference type="RefSeq" id="WP_221408877.1">
    <property type="nucleotide sequence ID" value="NZ_FUZU01000001.1"/>
</dbReference>
<organism evidence="13 14">
    <name type="scientific">Ohtaekwangia koreensis</name>
    <dbReference type="NCBI Taxonomy" id="688867"/>
    <lineage>
        <taxon>Bacteria</taxon>
        <taxon>Pseudomonadati</taxon>
        <taxon>Bacteroidota</taxon>
        <taxon>Cytophagia</taxon>
        <taxon>Cytophagales</taxon>
        <taxon>Fulvivirgaceae</taxon>
        <taxon>Ohtaekwangia</taxon>
    </lineage>
</organism>
<dbReference type="GO" id="GO:0000155">
    <property type="term" value="F:phosphorelay sensor kinase activity"/>
    <property type="evidence" value="ECO:0007669"/>
    <property type="project" value="InterPro"/>
</dbReference>
<evidence type="ECO:0000256" key="9">
    <source>
        <dbReference type="PROSITE-ProRule" id="PRU00339"/>
    </source>
</evidence>
<dbReference type="Gene3D" id="3.30.565.10">
    <property type="entry name" value="Histidine kinase-like ATPase, C-terminal domain"/>
    <property type="match status" value="1"/>
</dbReference>
<keyword evidence="9" id="KW-0802">TPR repeat</keyword>
<dbReference type="InterPro" id="IPR003661">
    <property type="entry name" value="HisK_dim/P_dom"/>
</dbReference>
<proteinExistence type="predicted"/>
<dbReference type="CDD" id="cd00075">
    <property type="entry name" value="HATPase"/>
    <property type="match status" value="1"/>
</dbReference>
<keyword evidence="3" id="KW-0597">Phosphoprotein</keyword>
<gene>
    <name evidence="13" type="ORF">SAMN05660236_1631</name>
</gene>
<dbReference type="Pfam" id="PF02518">
    <property type="entry name" value="HATPase_c"/>
    <property type="match status" value="1"/>
</dbReference>
<evidence type="ECO:0000256" key="6">
    <source>
        <dbReference type="ARBA" id="ARBA00022777"/>
    </source>
</evidence>
<feature type="domain" description="Histidine kinase" evidence="12">
    <location>
        <begin position="491"/>
        <end position="705"/>
    </location>
</feature>
<dbReference type="GO" id="GO:0005524">
    <property type="term" value="F:ATP binding"/>
    <property type="evidence" value="ECO:0007669"/>
    <property type="project" value="UniProtKB-KW"/>
</dbReference>
<dbReference type="GO" id="GO:0007234">
    <property type="term" value="P:osmosensory signaling via phosphorelay pathway"/>
    <property type="evidence" value="ECO:0007669"/>
    <property type="project" value="TreeGrafter"/>
</dbReference>
<dbReference type="GO" id="GO:0030295">
    <property type="term" value="F:protein kinase activator activity"/>
    <property type="evidence" value="ECO:0007669"/>
    <property type="project" value="TreeGrafter"/>
</dbReference>
<dbReference type="CDD" id="cd00082">
    <property type="entry name" value="HisKA"/>
    <property type="match status" value="1"/>
</dbReference>
<dbReference type="Proteomes" id="UP000190961">
    <property type="component" value="Unassembled WGS sequence"/>
</dbReference>
<evidence type="ECO:0000256" key="2">
    <source>
        <dbReference type="ARBA" id="ARBA00012438"/>
    </source>
</evidence>
<reference evidence="13 14" key="1">
    <citation type="submission" date="2017-02" db="EMBL/GenBank/DDBJ databases">
        <authorList>
            <person name="Peterson S.W."/>
        </authorList>
    </citation>
    <scope>NUCLEOTIDE SEQUENCE [LARGE SCALE GENOMIC DNA]</scope>
    <source>
        <strain evidence="13 14">DSM 25262</strain>
    </source>
</reference>
<dbReference type="PRINTS" id="PR00344">
    <property type="entry name" value="BCTRLSENSOR"/>
</dbReference>
<protein>
    <recommendedName>
        <fullName evidence="2">histidine kinase</fullName>
        <ecNumber evidence="2">2.7.13.3</ecNumber>
    </recommendedName>
</protein>
<dbReference type="PROSITE" id="PS50005">
    <property type="entry name" value="TPR"/>
    <property type="match status" value="1"/>
</dbReference>
<dbReference type="PROSITE" id="PS50293">
    <property type="entry name" value="TPR_REGION"/>
    <property type="match status" value="1"/>
</dbReference>
<dbReference type="SUPFAM" id="SSF55874">
    <property type="entry name" value="ATPase domain of HSP90 chaperone/DNA topoisomerase II/histidine kinase"/>
    <property type="match status" value="1"/>
</dbReference>
<dbReference type="InterPro" id="IPR019734">
    <property type="entry name" value="TPR_rpt"/>
</dbReference>
<dbReference type="InterPro" id="IPR004358">
    <property type="entry name" value="Sig_transdc_His_kin-like_C"/>
</dbReference>
<name>A0A1T5JZA8_9BACT</name>
<evidence type="ECO:0000256" key="8">
    <source>
        <dbReference type="ARBA" id="ARBA00023012"/>
    </source>
</evidence>
<keyword evidence="11" id="KW-0472">Membrane</keyword>
<keyword evidence="5" id="KW-0547">Nucleotide-binding</keyword>
<feature type="coiled-coil region" evidence="10">
    <location>
        <begin position="425"/>
        <end position="491"/>
    </location>
</feature>
<evidence type="ECO:0000256" key="3">
    <source>
        <dbReference type="ARBA" id="ARBA00022553"/>
    </source>
</evidence>
<evidence type="ECO:0000256" key="10">
    <source>
        <dbReference type="SAM" id="Coils"/>
    </source>
</evidence>
<dbReference type="GO" id="GO:0000156">
    <property type="term" value="F:phosphorelay response regulator activity"/>
    <property type="evidence" value="ECO:0007669"/>
    <property type="project" value="TreeGrafter"/>
</dbReference>
<dbReference type="SMART" id="SM00028">
    <property type="entry name" value="TPR"/>
    <property type="match status" value="4"/>
</dbReference>
<keyword evidence="11" id="KW-1133">Transmembrane helix</keyword>
<dbReference type="EC" id="2.7.13.3" evidence="2"/>
<keyword evidence="6 13" id="KW-0418">Kinase</keyword>
<dbReference type="PANTHER" id="PTHR42878">
    <property type="entry name" value="TWO-COMPONENT HISTIDINE KINASE"/>
    <property type="match status" value="1"/>
</dbReference>
<dbReference type="Pfam" id="PF13424">
    <property type="entry name" value="TPR_12"/>
    <property type="match status" value="1"/>
</dbReference>
<dbReference type="PROSITE" id="PS50109">
    <property type="entry name" value="HIS_KIN"/>
    <property type="match status" value="1"/>
</dbReference>
<dbReference type="AlphaFoldDB" id="A0A1T5JZA8"/>
<keyword evidence="10" id="KW-0175">Coiled coil</keyword>
<evidence type="ECO:0000256" key="1">
    <source>
        <dbReference type="ARBA" id="ARBA00000085"/>
    </source>
</evidence>
<dbReference type="SMART" id="SM00387">
    <property type="entry name" value="HATPase_c"/>
    <property type="match status" value="1"/>
</dbReference>
<comment type="catalytic activity">
    <reaction evidence="1">
        <text>ATP + protein L-histidine = ADP + protein N-phospho-L-histidine.</text>
        <dbReference type="EC" id="2.7.13.3"/>
    </reaction>
</comment>
<keyword evidence="4" id="KW-0808">Transferase</keyword>
<keyword evidence="7" id="KW-0067">ATP-binding</keyword>